<dbReference type="Pfam" id="PF04607">
    <property type="entry name" value="RelA_SpoT"/>
    <property type="match status" value="1"/>
</dbReference>
<dbReference type="EMBL" id="JACGCU010000029">
    <property type="protein sequence ID" value="MBA6060829.1"/>
    <property type="molecule type" value="Genomic_DNA"/>
</dbReference>
<dbReference type="RefSeq" id="WP_182366988.1">
    <property type="nucleotide sequence ID" value="NZ_JACGCU010000029.1"/>
</dbReference>
<dbReference type="Gene3D" id="3.30.460.10">
    <property type="entry name" value="Beta Polymerase, domain 2"/>
    <property type="match status" value="1"/>
</dbReference>
<dbReference type="PANTHER" id="PTHR41773:SF1">
    <property type="entry name" value="RELA_SPOT DOMAIN-CONTAINING PROTEIN"/>
    <property type="match status" value="1"/>
</dbReference>
<feature type="domain" description="RelA/SpoT" evidence="1">
    <location>
        <begin position="49"/>
        <end position="182"/>
    </location>
</feature>
<gene>
    <name evidence="2" type="ORF">H4C44_16775</name>
</gene>
<sequence>MPLSDEQIQECHQRYLREYDRYSKMADLVYQKCIEIVQKKLTVRATVQRRAKNPKSFFDKLRKAELRDRYNSVDEVFEGISDLAGVRIATYLESDRQNVVQEIKQAFVGRDGGEPDIDVKDRAAVGRHYRATHCQVYLIEEDFAGTNSNLDGTTCEIQVCSLLAHVFNEIEHDLQYKPLSGELSDAEREFIDQLGLLTKAGDLTIKRLLADTDERLTHRTGAFDDVHDFVARMRKELEVGTEFSANAGQLFEELEALGINSPGGIHNAICPGGENLKETVQAEFDRLLRFAEEQNVDILERDSSDLLLAGLLKNKVDEILARHPMGRAKGRPTRLAQIAKLYNQMP</sequence>
<dbReference type="Proteomes" id="UP000556620">
    <property type="component" value="Unassembled WGS sequence"/>
</dbReference>
<evidence type="ECO:0000313" key="2">
    <source>
        <dbReference type="EMBL" id="MBA6060829.1"/>
    </source>
</evidence>
<dbReference type="InterPro" id="IPR007685">
    <property type="entry name" value="RelA_SpoT"/>
</dbReference>
<dbReference type="SMART" id="SM00954">
    <property type="entry name" value="RelA_SpoT"/>
    <property type="match status" value="1"/>
</dbReference>
<dbReference type="PANTHER" id="PTHR41773">
    <property type="entry name" value="GTP PYROPHOSPHATASE-RELATED"/>
    <property type="match status" value="1"/>
</dbReference>
<dbReference type="CDD" id="cd05399">
    <property type="entry name" value="NT_Rel-Spo_like"/>
    <property type="match status" value="1"/>
</dbReference>
<organism evidence="2 3">
    <name type="scientific">Pseudomonas juntendi</name>
    <dbReference type="NCBI Taxonomy" id="2666183"/>
    <lineage>
        <taxon>Bacteria</taxon>
        <taxon>Pseudomonadati</taxon>
        <taxon>Pseudomonadota</taxon>
        <taxon>Gammaproteobacteria</taxon>
        <taxon>Pseudomonadales</taxon>
        <taxon>Pseudomonadaceae</taxon>
        <taxon>Pseudomonas</taxon>
    </lineage>
</organism>
<proteinExistence type="predicted"/>
<dbReference type="GO" id="GO:0015969">
    <property type="term" value="P:guanosine tetraphosphate metabolic process"/>
    <property type="evidence" value="ECO:0007669"/>
    <property type="project" value="InterPro"/>
</dbReference>
<comment type="caution">
    <text evidence="2">The sequence shown here is derived from an EMBL/GenBank/DDBJ whole genome shotgun (WGS) entry which is preliminary data.</text>
</comment>
<evidence type="ECO:0000259" key="1">
    <source>
        <dbReference type="SMART" id="SM00954"/>
    </source>
</evidence>
<reference evidence="2 3" key="1">
    <citation type="submission" date="2020-07" db="EMBL/GenBank/DDBJ databases">
        <title>Diversity of carbapenemase encoding genes among Pseudomonas putida group clinical isolates in a tertiary Brazilian hospital.</title>
        <authorList>
            <person name="Alberto-Lei F."/>
            <person name="Nodari C.S."/>
            <person name="Streling A.P."/>
            <person name="Paulino J.T."/>
            <person name="Bessa-Neto F.O."/>
            <person name="Cayo R."/>
            <person name="Gales A.C."/>
        </authorList>
    </citation>
    <scope>NUCLEOTIDE SEQUENCE [LARGE SCALE GENOMIC DNA]</scope>
    <source>
        <strain evidence="2 3">14535</strain>
    </source>
</reference>
<dbReference type="InterPro" id="IPR043519">
    <property type="entry name" value="NT_sf"/>
</dbReference>
<evidence type="ECO:0000313" key="3">
    <source>
        <dbReference type="Proteomes" id="UP000556620"/>
    </source>
</evidence>
<name>A0A7W2PU22_9PSED</name>
<dbReference type="AlphaFoldDB" id="A0A7W2PU22"/>
<protein>
    <recommendedName>
        <fullName evidence="1">RelA/SpoT domain-containing protein</fullName>
    </recommendedName>
</protein>
<accession>A0A7W2PU22</accession>
<dbReference type="SUPFAM" id="SSF81301">
    <property type="entry name" value="Nucleotidyltransferase"/>
    <property type="match status" value="1"/>
</dbReference>